<proteinExistence type="predicted"/>
<gene>
    <name evidence="2" type="ORF">Fadolivirus_1_441</name>
</gene>
<evidence type="ECO:0000313" key="3">
    <source>
        <dbReference type="Proteomes" id="UP001162001"/>
    </source>
</evidence>
<reference evidence="2 3" key="1">
    <citation type="submission" date="2020-04" db="EMBL/GenBank/DDBJ databases">
        <title>Advantages and limits of metagenomic assembly and binning of a giant virus.</title>
        <authorList>
            <person name="Schulz F."/>
            <person name="Andreani J."/>
            <person name="Francis R."/>
            <person name="Boudjemaa H."/>
            <person name="Bou Khalil J.Y."/>
            <person name="Lee J."/>
            <person name="La Scola B."/>
            <person name="Woyke T."/>
        </authorList>
    </citation>
    <scope>NUCLEOTIDE SEQUENCE [LARGE SCALE GENOMIC DNA]</scope>
    <source>
        <strain evidence="2 3">FV1/VV64</strain>
    </source>
</reference>
<organism evidence="2 3">
    <name type="scientific">Fadolivirus FV1/VV64</name>
    <dbReference type="NCBI Taxonomy" id="3070911"/>
    <lineage>
        <taxon>Viruses</taxon>
        <taxon>Varidnaviria</taxon>
        <taxon>Bamfordvirae</taxon>
        <taxon>Nucleocytoviricota</taxon>
        <taxon>Megaviricetes</taxon>
        <taxon>Imitervirales</taxon>
        <taxon>Mimiviridae</taxon>
        <taxon>Klosneuvirinae</taxon>
        <taxon>Fadolivirus</taxon>
        <taxon>Fadolivirus algeromassiliense</taxon>
    </lineage>
</organism>
<feature type="region of interest" description="Disordered" evidence="1">
    <location>
        <begin position="50"/>
        <end position="69"/>
    </location>
</feature>
<accession>A0A7D3QVT5</accession>
<evidence type="ECO:0000256" key="1">
    <source>
        <dbReference type="SAM" id="MobiDB-lite"/>
    </source>
</evidence>
<protein>
    <submittedName>
        <fullName evidence="2">DNA polymerase III alpha subunit</fullName>
    </submittedName>
</protein>
<keyword evidence="3" id="KW-1185">Reference proteome</keyword>
<feature type="compositionally biased region" description="Acidic residues" evidence="1">
    <location>
        <begin position="50"/>
        <end position="61"/>
    </location>
</feature>
<name>A0A7D3QVT5_9VIRU</name>
<evidence type="ECO:0000313" key="2">
    <source>
        <dbReference type="EMBL" id="QKF93899.1"/>
    </source>
</evidence>
<dbReference type="EMBL" id="MT418680">
    <property type="protein sequence ID" value="QKF93899.1"/>
    <property type="molecule type" value="Genomic_DNA"/>
</dbReference>
<dbReference type="Proteomes" id="UP001162001">
    <property type="component" value="Segment"/>
</dbReference>
<sequence>MDEELVNFSDHDNYNLINTNNGTNNINFDIKFDNIEFEDNILEDYETYNKTEDDETTDESSDSLSPDDSLNQFKSQINYTKMLFNKLNTPNITATKHNDNDDINKKLIVLKLEKLKIKFPNFVSSVNYNKPFNELENDYNHYRHCIMKQLHDIDGIKTSKTIQIKEHDIPQHYNKLYDHIKEISELNEQLQNLTINGNNNDLVNFKKDMDKLSYNEKEILINELHDLTKNTSLHENTDEFYEKFKKIGEISKIHNIPTLNKMFSDVSNIIEKSNSILKYNNMIGSTGPDGYTKTSGVTGPVGPIGSVGSTGPSINYNVHIDPFAHIGFIGHTGNIGPCGSPTQNHISNKMIGPTGVTGPPNYISNQMMGPTGH</sequence>